<protein>
    <submittedName>
        <fullName evidence="2">3764_t:CDS:1</fullName>
    </submittedName>
</protein>
<name>A0ABN7WAS7_GIGMA</name>
<feature type="non-terminal residue" evidence="2">
    <location>
        <position position="1"/>
    </location>
</feature>
<organism evidence="2 3">
    <name type="scientific">Gigaspora margarita</name>
    <dbReference type="NCBI Taxonomy" id="4874"/>
    <lineage>
        <taxon>Eukaryota</taxon>
        <taxon>Fungi</taxon>
        <taxon>Fungi incertae sedis</taxon>
        <taxon>Mucoromycota</taxon>
        <taxon>Glomeromycotina</taxon>
        <taxon>Glomeromycetes</taxon>
        <taxon>Diversisporales</taxon>
        <taxon>Gigasporaceae</taxon>
        <taxon>Gigaspora</taxon>
    </lineage>
</organism>
<evidence type="ECO:0000256" key="1">
    <source>
        <dbReference type="SAM" id="MobiDB-lite"/>
    </source>
</evidence>
<sequence>DGKDGEDKTKSSDSKSKDGVDSRDKDDVDSRGKDDVDSGGKDDAILELVTSIFINLIR</sequence>
<keyword evidence="3" id="KW-1185">Reference proteome</keyword>
<reference evidence="2 3" key="1">
    <citation type="submission" date="2021-06" db="EMBL/GenBank/DDBJ databases">
        <authorList>
            <person name="Kallberg Y."/>
            <person name="Tangrot J."/>
            <person name="Rosling A."/>
        </authorList>
    </citation>
    <scope>NUCLEOTIDE SEQUENCE [LARGE SCALE GENOMIC DNA]</scope>
    <source>
        <strain evidence="2 3">120-4 pot B 10/14</strain>
    </source>
</reference>
<dbReference type="Proteomes" id="UP000789901">
    <property type="component" value="Unassembled WGS sequence"/>
</dbReference>
<proteinExistence type="predicted"/>
<evidence type="ECO:0000313" key="3">
    <source>
        <dbReference type="Proteomes" id="UP000789901"/>
    </source>
</evidence>
<evidence type="ECO:0000313" key="2">
    <source>
        <dbReference type="EMBL" id="CAG8825065.1"/>
    </source>
</evidence>
<gene>
    <name evidence="2" type="ORF">GMARGA_LOCUS28743</name>
</gene>
<comment type="caution">
    <text evidence="2">The sequence shown here is derived from an EMBL/GenBank/DDBJ whole genome shotgun (WGS) entry which is preliminary data.</text>
</comment>
<accession>A0ABN7WAS7</accession>
<feature type="region of interest" description="Disordered" evidence="1">
    <location>
        <begin position="1"/>
        <end position="41"/>
    </location>
</feature>
<dbReference type="EMBL" id="CAJVQB010037291">
    <property type="protein sequence ID" value="CAG8825065.1"/>
    <property type="molecule type" value="Genomic_DNA"/>
</dbReference>